<reference evidence="2" key="1">
    <citation type="submission" date="2024-07" db="EMBL/GenBank/DDBJ databases">
        <title>Complete genome sequence of Prevotella sp. YM-2024 GTC17254.</title>
        <authorList>
            <person name="Hayashi M."/>
            <person name="Muto Y."/>
            <person name="Tanaka K."/>
            <person name="Niwa H."/>
        </authorList>
    </citation>
    <scope>NUCLEOTIDE SEQUENCE</scope>
    <source>
        <strain evidence="2">GTC17254</strain>
    </source>
</reference>
<proteinExistence type="predicted"/>
<organism evidence="2">
    <name type="scientific">Prevotella sp. GTC17254</name>
    <dbReference type="NCBI Taxonomy" id="3236794"/>
    <lineage>
        <taxon>Bacteria</taxon>
        <taxon>Pseudomonadati</taxon>
        <taxon>Bacteroidota</taxon>
        <taxon>Bacteroidia</taxon>
        <taxon>Bacteroidales</taxon>
        <taxon>Prevotellaceae</taxon>
        <taxon>Prevotella</taxon>
    </lineage>
</organism>
<evidence type="ECO:0000256" key="1">
    <source>
        <dbReference type="SAM" id="MobiDB-lite"/>
    </source>
</evidence>
<sequence length="70" mass="8223">MYKVNNGKTENRFRSCLIDSIIVCLESKPEDKVAGKETDHEKSDYCNRKTNSQISRLRTEYNQSEENSQY</sequence>
<dbReference type="AlphaFoldDB" id="A0AB33IV92"/>
<feature type="region of interest" description="Disordered" evidence="1">
    <location>
        <begin position="30"/>
        <end position="51"/>
    </location>
</feature>
<dbReference type="EMBL" id="AP035786">
    <property type="protein sequence ID" value="BFO73698.1"/>
    <property type="molecule type" value="Genomic_DNA"/>
</dbReference>
<accession>A0AB33IV92</accession>
<protein>
    <submittedName>
        <fullName evidence="2">Uncharacterized protein</fullName>
    </submittedName>
</protein>
<feature type="compositionally biased region" description="Basic and acidic residues" evidence="1">
    <location>
        <begin position="30"/>
        <end position="47"/>
    </location>
</feature>
<gene>
    <name evidence="2" type="ORF">GTC17254_12950</name>
</gene>
<evidence type="ECO:0000313" key="2">
    <source>
        <dbReference type="EMBL" id="BFO73698.1"/>
    </source>
</evidence>
<name>A0AB33IV92_9BACT</name>